<feature type="transmembrane region" description="Helical" evidence="5">
    <location>
        <begin position="65"/>
        <end position="84"/>
    </location>
</feature>
<accession>A0ABZ0SSA4</accession>
<comment type="subcellular location">
    <subcellularLocation>
        <location evidence="1">Membrane</location>
        <topology evidence="1">Multi-pass membrane protein</topology>
    </subcellularLocation>
</comment>
<dbReference type="CDD" id="cd00400">
    <property type="entry name" value="Voltage_gated_ClC"/>
    <property type="match status" value="1"/>
</dbReference>
<evidence type="ECO:0000313" key="6">
    <source>
        <dbReference type="EMBL" id="WPR90142.1"/>
    </source>
</evidence>
<keyword evidence="3 5" id="KW-1133">Transmembrane helix</keyword>
<gene>
    <name evidence="6" type="ORF">SM116_02320</name>
</gene>
<dbReference type="NCBIfam" id="NF002971">
    <property type="entry name" value="PRK03655.1"/>
    <property type="match status" value="1"/>
</dbReference>
<feature type="transmembrane region" description="Helical" evidence="5">
    <location>
        <begin position="154"/>
        <end position="183"/>
    </location>
</feature>
<dbReference type="EMBL" id="CP139368">
    <property type="protein sequence ID" value="WPR90142.1"/>
    <property type="molecule type" value="Genomic_DNA"/>
</dbReference>
<feature type="transmembrane region" description="Helical" evidence="5">
    <location>
        <begin position="17"/>
        <end position="45"/>
    </location>
</feature>
<evidence type="ECO:0000256" key="2">
    <source>
        <dbReference type="ARBA" id="ARBA00022692"/>
    </source>
</evidence>
<feature type="transmembrane region" description="Helical" evidence="5">
    <location>
        <begin position="268"/>
        <end position="291"/>
    </location>
</feature>
<dbReference type="PRINTS" id="PR00762">
    <property type="entry name" value="CLCHANNEL"/>
</dbReference>
<dbReference type="InterPro" id="IPR050368">
    <property type="entry name" value="ClC-type_chloride_channel"/>
</dbReference>
<dbReference type="Proteomes" id="UP001323798">
    <property type="component" value="Chromosome"/>
</dbReference>
<evidence type="ECO:0000256" key="5">
    <source>
        <dbReference type="SAM" id="Phobius"/>
    </source>
</evidence>
<keyword evidence="2 5" id="KW-0812">Transmembrane</keyword>
<feature type="transmembrane region" description="Helical" evidence="5">
    <location>
        <begin position="312"/>
        <end position="330"/>
    </location>
</feature>
<reference evidence="6 7" key="1">
    <citation type="submission" date="2023-11" db="EMBL/GenBank/DDBJ databases">
        <title>Genome sequence of Microbacterium rhizosphaerae KACC 19337.</title>
        <authorList>
            <person name="Choi H."/>
            <person name="Kim S."/>
            <person name="Kim Y."/>
            <person name="Kwon S.-W."/>
            <person name="Heo J."/>
        </authorList>
    </citation>
    <scope>NUCLEOTIDE SEQUENCE [LARGE SCALE GENOMIC DNA]</scope>
    <source>
        <strain evidence="6 7">KACC 19337</strain>
    </source>
</reference>
<organism evidence="6 7">
    <name type="scientific">Microbacterium rhizosphaerae</name>
    <dbReference type="NCBI Taxonomy" id="1678237"/>
    <lineage>
        <taxon>Bacteria</taxon>
        <taxon>Bacillati</taxon>
        <taxon>Actinomycetota</taxon>
        <taxon>Actinomycetes</taxon>
        <taxon>Micrococcales</taxon>
        <taxon>Microbacteriaceae</taxon>
        <taxon>Microbacterium</taxon>
    </lineage>
</organism>
<evidence type="ECO:0000256" key="4">
    <source>
        <dbReference type="ARBA" id="ARBA00023136"/>
    </source>
</evidence>
<evidence type="ECO:0000313" key="7">
    <source>
        <dbReference type="Proteomes" id="UP001323798"/>
    </source>
</evidence>
<evidence type="ECO:0000256" key="3">
    <source>
        <dbReference type="ARBA" id="ARBA00022989"/>
    </source>
</evidence>
<dbReference type="InterPro" id="IPR014743">
    <property type="entry name" value="Cl-channel_core"/>
</dbReference>
<feature type="transmembrane region" description="Helical" evidence="5">
    <location>
        <begin position="105"/>
        <end position="125"/>
    </location>
</feature>
<feature type="transmembrane region" description="Helical" evidence="5">
    <location>
        <begin position="392"/>
        <end position="409"/>
    </location>
</feature>
<evidence type="ECO:0000256" key="1">
    <source>
        <dbReference type="ARBA" id="ARBA00004141"/>
    </source>
</evidence>
<feature type="transmembrane region" description="Helical" evidence="5">
    <location>
        <begin position="336"/>
        <end position="354"/>
    </location>
</feature>
<sequence length="435" mass="44162">MTAEATAPPPALSIRQLLLLSIPALLIGVISALALAFVNWLAGLLHDVLWTNAPGAFGISGNTPWWIFTVLTATGIAVGLVVWLMPGHAGPDSATTELVSAPLKLTVLPGLLLAIVLSLAGGVSLGPENPIVAINVALAVALAGRIAKAAPTPIIAAMAASGTIGALFGTPVAAALVFTGMAAGFKMGGSLWDRLFLPLVSAGAGSVTTYLLGGAFGAAYSGTPYGAPQPFDLLTGSLVACASAAFGLIAVYLFPLAHRLFHALRHPLVYITAGGVVLGLLGMLGGPLTLFKGLEQSDELLKNPSAYSTGQLTLFLVVKTLALVVAASAGFRGGRIFPAVFIGVVAGLLGHALIPGLPMSLAIACGVLGVVLTISRDGWIAIFVGVAMVGDVTVLPMLCIIVLPTWLVVTKTREMLITPADLAKEKPGMARAKVG</sequence>
<dbReference type="PANTHER" id="PTHR43427">
    <property type="entry name" value="CHLORIDE CHANNEL PROTEIN CLC-E"/>
    <property type="match status" value="1"/>
</dbReference>
<dbReference type="Gene3D" id="1.10.3080.10">
    <property type="entry name" value="Clc chloride channel"/>
    <property type="match status" value="1"/>
</dbReference>
<dbReference type="PANTHER" id="PTHR43427:SF9">
    <property type="entry name" value="ION-TRANSPORT PROTEIN YFEO-RELATED"/>
    <property type="match status" value="1"/>
</dbReference>
<protein>
    <submittedName>
        <fullName evidence="6">Ion channel protein</fullName>
    </submittedName>
</protein>
<keyword evidence="4 5" id="KW-0472">Membrane</keyword>
<dbReference type="InterPro" id="IPR001807">
    <property type="entry name" value="ClC"/>
</dbReference>
<dbReference type="SUPFAM" id="SSF81340">
    <property type="entry name" value="Clc chloride channel"/>
    <property type="match status" value="1"/>
</dbReference>
<dbReference type="Pfam" id="PF00654">
    <property type="entry name" value="Voltage_CLC"/>
    <property type="match status" value="1"/>
</dbReference>
<feature type="transmembrane region" description="Helical" evidence="5">
    <location>
        <begin position="131"/>
        <end position="147"/>
    </location>
</feature>
<feature type="transmembrane region" description="Helical" evidence="5">
    <location>
        <begin position="233"/>
        <end position="256"/>
    </location>
</feature>
<feature type="transmembrane region" description="Helical" evidence="5">
    <location>
        <begin position="195"/>
        <end position="221"/>
    </location>
</feature>
<keyword evidence="7" id="KW-1185">Reference proteome</keyword>
<dbReference type="RefSeq" id="WP_320942855.1">
    <property type="nucleotide sequence ID" value="NZ_BAABEU010000003.1"/>
</dbReference>
<proteinExistence type="predicted"/>
<name>A0ABZ0SSA4_9MICO</name>